<reference evidence="3" key="1">
    <citation type="submission" date="2016-04" db="EMBL/GenBank/DDBJ databases">
        <authorList>
            <person name="Evans L.H."/>
            <person name="Alamgir A."/>
            <person name="Owens N."/>
            <person name="Weber N.D."/>
            <person name="Virtaneva K."/>
            <person name="Barbian K."/>
            <person name="Babar A."/>
            <person name="Rosenke K."/>
        </authorList>
    </citation>
    <scope>NUCLEOTIDE SEQUENCE [LARGE SCALE GENOMIC DNA]</scope>
    <source>
        <strain evidence="3">CBS 101.48</strain>
    </source>
</reference>
<gene>
    <name evidence="3" type="primary">ABSGL_15299.1 scaffold 16604</name>
</gene>
<proteinExistence type="predicted"/>
<evidence type="ECO:0000313" key="4">
    <source>
        <dbReference type="Proteomes" id="UP000078561"/>
    </source>
</evidence>
<keyword evidence="1" id="KW-0175">Coiled coil</keyword>
<feature type="region of interest" description="Disordered" evidence="2">
    <location>
        <begin position="53"/>
        <end position="76"/>
    </location>
</feature>
<organism evidence="3">
    <name type="scientific">Absidia glauca</name>
    <name type="common">Pin mould</name>
    <dbReference type="NCBI Taxonomy" id="4829"/>
    <lineage>
        <taxon>Eukaryota</taxon>
        <taxon>Fungi</taxon>
        <taxon>Fungi incertae sedis</taxon>
        <taxon>Mucoromycota</taxon>
        <taxon>Mucoromycotina</taxon>
        <taxon>Mucoromycetes</taxon>
        <taxon>Mucorales</taxon>
        <taxon>Cunninghamellaceae</taxon>
        <taxon>Absidia</taxon>
    </lineage>
</organism>
<feature type="coiled-coil region" evidence="1">
    <location>
        <begin position="15"/>
        <end position="49"/>
    </location>
</feature>
<dbReference type="EMBL" id="LT555164">
    <property type="protein sequence ID" value="SAM09598.1"/>
    <property type="molecule type" value="Genomic_DNA"/>
</dbReference>
<feature type="compositionally biased region" description="Low complexity" evidence="2">
    <location>
        <begin position="228"/>
        <end position="243"/>
    </location>
</feature>
<accession>A0A168T7C0</accession>
<keyword evidence="4" id="KW-1185">Reference proteome</keyword>
<evidence type="ECO:0000256" key="2">
    <source>
        <dbReference type="SAM" id="MobiDB-lite"/>
    </source>
</evidence>
<dbReference type="AlphaFoldDB" id="A0A168T7C0"/>
<dbReference type="InParanoid" id="A0A168T7C0"/>
<evidence type="ECO:0000256" key="1">
    <source>
        <dbReference type="SAM" id="Coils"/>
    </source>
</evidence>
<evidence type="ECO:0000313" key="3">
    <source>
        <dbReference type="EMBL" id="SAM09598.1"/>
    </source>
</evidence>
<feature type="region of interest" description="Disordered" evidence="2">
    <location>
        <begin position="228"/>
        <end position="278"/>
    </location>
</feature>
<dbReference type="Proteomes" id="UP000078561">
    <property type="component" value="Unassembled WGS sequence"/>
</dbReference>
<feature type="compositionally biased region" description="Basic residues" evidence="2">
    <location>
        <begin position="260"/>
        <end position="269"/>
    </location>
</feature>
<sequence>MAQDTATQLNMLNMLVSTKNDTQNHKDQLDTLNRKVDDMMSMLLEMKNRLPSVTTPQTASPTAPLTNIPPPRNKSDEQHKAKLLELLDTTWPAGTYGGSTDDRYGFLLQAAYGLFKNLSSDDYMADTNGRSWKFLRPEVQVRLLNDLNERCKFVGASLELCARNWGSRWILRKVIYNALTTIARRNKKTAETIHTNDCGLDAPRQMGDDGDSEDRALCVSVNWENWGTATNNNNTTTATNTTADLPLDAPSTPSDPPVARRTRGRKRKLTVSPPASHP</sequence>
<name>A0A168T7C0_ABSGL</name>
<feature type="compositionally biased region" description="Polar residues" evidence="2">
    <location>
        <begin position="53"/>
        <end position="65"/>
    </location>
</feature>
<protein>
    <submittedName>
        <fullName evidence="3">Uncharacterized protein</fullName>
    </submittedName>
</protein>